<dbReference type="GO" id="GO:0005524">
    <property type="term" value="F:ATP binding"/>
    <property type="evidence" value="ECO:0007669"/>
    <property type="project" value="UniProtKB-UniRule"/>
</dbReference>
<dbReference type="OrthoDB" id="250531at2"/>
<evidence type="ECO:0000313" key="16">
    <source>
        <dbReference type="Proteomes" id="UP000219048"/>
    </source>
</evidence>
<dbReference type="Pfam" id="PF08544">
    <property type="entry name" value="GHMP_kinases_C"/>
    <property type="match status" value="1"/>
</dbReference>
<dbReference type="InterPro" id="IPR006204">
    <property type="entry name" value="GHMP_kinase_N_dom"/>
</dbReference>
<dbReference type="EC" id="2.7.1.6" evidence="11"/>
<dbReference type="GO" id="GO:0046872">
    <property type="term" value="F:metal ion binding"/>
    <property type="evidence" value="ECO:0007669"/>
    <property type="project" value="UniProtKB-KW"/>
</dbReference>
<dbReference type="InterPro" id="IPR036554">
    <property type="entry name" value="GHMP_kinase_C_sf"/>
</dbReference>
<dbReference type="PANTHER" id="PTHR10457:SF7">
    <property type="entry name" value="GALACTOKINASE-RELATED"/>
    <property type="match status" value="1"/>
</dbReference>
<evidence type="ECO:0000256" key="7">
    <source>
        <dbReference type="ARBA" id="ARBA00022840"/>
    </source>
</evidence>
<dbReference type="InterPro" id="IPR013750">
    <property type="entry name" value="GHMP_kinase_C_dom"/>
</dbReference>
<dbReference type="AlphaFoldDB" id="A0A285MTA0"/>
<evidence type="ECO:0000256" key="6">
    <source>
        <dbReference type="ARBA" id="ARBA00022777"/>
    </source>
</evidence>
<evidence type="ECO:0000256" key="2">
    <source>
        <dbReference type="ARBA" id="ARBA00022490"/>
    </source>
</evidence>
<feature type="domain" description="GHMP kinase C-terminal" evidence="13">
    <location>
        <begin position="275"/>
        <end position="339"/>
    </location>
</feature>
<evidence type="ECO:0000259" key="13">
    <source>
        <dbReference type="Pfam" id="PF08544"/>
    </source>
</evidence>
<dbReference type="InterPro" id="IPR006206">
    <property type="entry name" value="Mevalonate/galactokinase"/>
</dbReference>
<dbReference type="GO" id="GO:0005829">
    <property type="term" value="C:cytosol"/>
    <property type="evidence" value="ECO:0007669"/>
    <property type="project" value="TreeGrafter"/>
</dbReference>
<dbReference type="FunFam" id="3.30.230.10:FF:000017">
    <property type="entry name" value="Galactokinase"/>
    <property type="match status" value="1"/>
</dbReference>
<evidence type="ECO:0000256" key="10">
    <source>
        <dbReference type="ARBA" id="ARBA00023277"/>
    </source>
</evidence>
<evidence type="ECO:0000259" key="12">
    <source>
        <dbReference type="Pfam" id="PF00288"/>
    </source>
</evidence>
<dbReference type="InterPro" id="IPR020568">
    <property type="entry name" value="Ribosomal_Su5_D2-typ_SF"/>
</dbReference>
<dbReference type="Pfam" id="PF00288">
    <property type="entry name" value="GHMP_kinases_N"/>
    <property type="match status" value="1"/>
</dbReference>
<evidence type="ECO:0000256" key="9">
    <source>
        <dbReference type="ARBA" id="ARBA00023144"/>
    </source>
</evidence>
<dbReference type="SUPFAM" id="SSF55060">
    <property type="entry name" value="GHMP Kinase, C-terminal domain"/>
    <property type="match status" value="1"/>
</dbReference>
<sequence length="380" mass="42706">MNNIENLQFELIVSSPGRINFIGEHTDYNNGYVLPTAIDRKIVLKLRKNQSQQICTIHTTELNKTLTVDLTNVSRSNVAWENYALGVLHQLLAITQKVEGFDCVIESFLPVGSGVSSSAALECGLAYGLNELFDLGIDRKKLALICRDAEHSFVGTKCGIMDQYASLISKKDNALLIDCASIQHEYVPLELEPYKILLLNTNVSHNLSTSEYNTRREECKLGVDLIKKTNPDVNSLRDVTPQMLQQLKNNMDPTIYKRCEYVVQENNRVLRAVNALQEKRLADFGALLYGSHDGLQNKYEVSCPELDFLVDYSRKKDFIIGSRMIGGGFGGCTINIIHQDFIDNYVSEVSIAYKKEYDIDLSAFTAVPVNGTTHKYVENE</sequence>
<keyword evidence="10" id="KW-0119">Carbohydrate metabolism</keyword>
<dbReference type="GO" id="GO:0006012">
    <property type="term" value="P:galactose metabolic process"/>
    <property type="evidence" value="ECO:0007669"/>
    <property type="project" value="UniProtKB-UniRule"/>
</dbReference>
<dbReference type="InterPro" id="IPR000705">
    <property type="entry name" value="Galactokinase"/>
</dbReference>
<keyword evidence="8" id="KW-0460">Magnesium</keyword>
<dbReference type="Pfam" id="PF10509">
    <property type="entry name" value="GalKase_gal_bdg"/>
    <property type="match status" value="1"/>
</dbReference>
<gene>
    <name evidence="15" type="ORF">SAMN06265377_2263</name>
</gene>
<feature type="domain" description="Galactokinase N-terminal" evidence="14">
    <location>
        <begin position="11"/>
        <end position="44"/>
    </location>
</feature>
<protein>
    <recommendedName>
        <fullName evidence="11">Galactokinase</fullName>
        <ecNumber evidence="11">2.7.1.6</ecNumber>
    </recommendedName>
</protein>
<dbReference type="EMBL" id="OBEH01000003">
    <property type="protein sequence ID" value="SNZ00439.1"/>
    <property type="molecule type" value="Genomic_DNA"/>
</dbReference>
<evidence type="ECO:0000256" key="4">
    <source>
        <dbReference type="ARBA" id="ARBA00022723"/>
    </source>
</evidence>
<dbReference type="InterPro" id="IPR014721">
    <property type="entry name" value="Ribsml_uS5_D2-typ_fold_subgr"/>
</dbReference>
<organism evidence="15 16">
    <name type="scientific">Flagellimonas pacifica</name>
    <dbReference type="NCBI Taxonomy" id="1247520"/>
    <lineage>
        <taxon>Bacteria</taxon>
        <taxon>Pseudomonadati</taxon>
        <taxon>Bacteroidota</taxon>
        <taxon>Flavobacteriia</taxon>
        <taxon>Flavobacteriales</taxon>
        <taxon>Flavobacteriaceae</taxon>
        <taxon>Flagellimonas</taxon>
    </lineage>
</organism>
<dbReference type="Gene3D" id="3.30.70.890">
    <property type="entry name" value="GHMP kinase, C-terminal domain"/>
    <property type="match status" value="1"/>
</dbReference>
<evidence type="ECO:0000256" key="11">
    <source>
        <dbReference type="NCBIfam" id="TIGR00131"/>
    </source>
</evidence>
<keyword evidence="2" id="KW-0963">Cytoplasm</keyword>
<dbReference type="Proteomes" id="UP000219048">
    <property type="component" value="Unassembled WGS sequence"/>
</dbReference>
<evidence type="ECO:0000256" key="1">
    <source>
        <dbReference type="ARBA" id="ARBA00006566"/>
    </source>
</evidence>
<dbReference type="Gene3D" id="3.30.230.10">
    <property type="match status" value="1"/>
</dbReference>
<dbReference type="FunFam" id="3.30.70.890:FF:000001">
    <property type="entry name" value="Galactokinase"/>
    <property type="match status" value="1"/>
</dbReference>
<evidence type="ECO:0000313" key="15">
    <source>
        <dbReference type="EMBL" id="SNZ00439.1"/>
    </source>
</evidence>
<dbReference type="PRINTS" id="PR00959">
    <property type="entry name" value="MEVGALKINASE"/>
</dbReference>
<dbReference type="PANTHER" id="PTHR10457">
    <property type="entry name" value="MEVALONATE KINASE/GALACTOKINASE"/>
    <property type="match status" value="1"/>
</dbReference>
<keyword evidence="5" id="KW-0547">Nucleotide-binding</keyword>
<evidence type="ECO:0000256" key="5">
    <source>
        <dbReference type="ARBA" id="ARBA00022741"/>
    </source>
</evidence>
<dbReference type="PIRSF" id="PIRSF000530">
    <property type="entry name" value="Galactokinase"/>
    <property type="match status" value="1"/>
</dbReference>
<dbReference type="GO" id="GO:0004335">
    <property type="term" value="F:galactokinase activity"/>
    <property type="evidence" value="ECO:0007669"/>
    <property type="project" value="UniProtKB-UniRule"/>
</dbReference>
<accession>A0A285MTA0</accession>
<keyword evidence="6 15" id="KW-0418">Kinase</keyword>
<dbReference type="PRINTS" id="PR00473">
    <property type="entry name" value="GALCTOKINASE"/>
</dbReference>
<dbReference type="NCBIfam" id="TIGR00131">
    <property type="entry name" value="gal_kin"/>
    <property type="match status" value="1"/>
</dbReference>
<dbReference type="RefSeq" id="WP_097045903.1">
    <property type="nucleotide sequence ID" value="NZ_OBEH01000003.1"/>
</dbReference>
<keyword evidence="16" id="KW-1185">Reference proteome</keyword>
<keyword evidence="7" id="KW-0067">ATP-binding</keyword>
<keyword evidence="4" id="KW-0479">Metal-binding</keyword>
<evidence type="ECO:0000256" key="3">
    <source>
        <dbReference type="ARBA" id="ARBA00022679"/>
    </source>
</evidence>
<evidence type="ECO:0000259" key="14">
    <source>
        <dbReference type="Pfam" id="PF10509"/>
    </source>
</evidence>
<dbReference type="InterPro" id="IPR019539">
    <property type="entry name" value="GalKase_N"/>
</dbReference>
<name>A0A285MTA0_9FLAO</name>
<comment type="similarity">
    <text evidence="1">Belongs to the GHMP kinase family. GalK subfamily.</text>
</comment>
<keyword evidence="3" id="KW-0808">Transferase</keyword>
<reference evidence="16" key="1">
    <citation type="submission" date="2017-09" db="EMBL/GenBank/DDBJ databases">
        <authorList>
            <person name="Varghese N."/>
            <person name="Submissions S."/>
        </authorList>
    </citation>
    <scope>NUCLEOTIDE SEQUENCE [LARGE SCALE GENOMIC DNA]</scope>
    <source>
        <strain evidence="16">DSM 25885</strain>
    </source>
</reference>
<keyword evidence="9" id="KW-0299">Galactose metabolism</keyword>
<evidence type="ECO:0000256" key="8">
    <source>
        <dbReference type="ARBA" id="ARBA00022842"/>
    </source>
</evidence>
<proteinExistence type="inferred from homology"/>
<dbReference type="SUPFAM" id="SSF54211">
    <property type="entry name" value="Ribosomal protein S5 domain 2-like"/>
    <property type="match status" value="1"/>
</dbReference>
<feature type="domain" description="GHMP kinase N-terminal" evidence="12">
    <location>
        <begin position="82"/>
        <end position="168"/>
    </location>
</feature>